<dbReference type="RefSeq" id="WP_195893993.1">
    <property type="nucleotide sequence ID" value="NZ_JADOGI010000008.1"/>
</dbReference>
<evidence type="ECO:0000313" key="4">
    <source>
        <dbReference type="EMBL" id="MBF8185005.1"/>
    </source>
</evidence>
<comment type="caution">
    <text evidence="4">The sequence shown here is derived from an EMBL/GenBank/DDBJ whole genome shotgun (WGS) entry which is preliminary data.</text>
</comment>
<evidence type="ECO:0000256" key="1">
    <source>
        <dbReference type="ARBA" id="ARBA00006174"/>
    </source>
</evidence>
<name>A0A931A7W7_9ACTN</name>
<dbReference type="GO" id="GO:0016829">
    <property type="term" value="F:lyase activity"/>
    <property type="evidence" value="ECO:0007669"/>
    <property type="project" value="InterPro"/>
</dbReference>
<protein>
    <submittedName>
        <fullName evidence="4">MmgE/PrpD family protein</fullName>
    </submittedName>
</protein>
<dbReference type="InterPro" id="IPR042188">
    <property type="entry name" value="MmgE/PrpD_sf_2"/>
</dbReference>
<evidence type="ECO:0000259" key="3">
    <source>
        <dbReference type="Pfam" id="PF19305"/>
    </source>
</evidence>
<dbReference type="InterPro" id="IPR045336">
    <property type="entry name" value="MmgE_PrpD_N"/>
</dbReference>
<dbReference type="Proteomes" id="UP000605361">
    <property type="component" value="Unassembled WGS sequence"/>
</dbReference>
<dbReference type="PANTHER" id="PTHR16943:SF8">
    <property type="entry name" value="2-METHYLCITRATE DEHYDRATASE"/>
    <property type="match status" value="1"/>
</dbReference>
<sequence length="447" mass="46143">MTAPAALRVGRYAASAPEASPDVVDAVGRAVLDTVAVAVAARADPVVHALTSTVSQGGAARLWTGGPPVSPEQAALVNGAAGHVLDYDDVTSPLRGHPSIAIIPGLLALAGAEDADGSAVAGAYAVGFEVMLKLAKAMAVPHYAAGWHSTTTIGGIGATVAAARLLRLDAEQIADAIGLFAGQCSGTRENFGTPAKSFQVGAACASAVRSALAARAGVTAGHGALDGPAGFTRLYGGDDGITRRLHDLLDELGAAPGELRTSGLDVKKYPMCYAAHRALDAVLDLRTEQDVNAEDVVRVDVRTSGAALTPLIHHRPATGLEAKFSMEYGMAAALLDGRPRLGSFTDEAVKRPQAQRLLARVQAAESDTPMAPRWAEVSLHLTDGRVLRGRAETLRGSAAAPLTLEELTAKAVDCFEHGGRAPLARPFAAALRRWADRPVRDVLAVLT</sequence>
<dbReference type="InterPro" id="IPR036148">
    <property type="entry name" value="MmgE/PrpD_sf"/>
</dbReference>
<dbReference type="InterPro" id="IPR005656">
    <property type="entry name" value="MmgE_PrpD"/>
</dbReference>
<gene>
    <name evidence="4" type="ORF">ITP53_04485</name>
</gene>
<organism evidence="4 5">
    <name type="scientific">Nonomuraea cypriaca</name>
    <dbReference type="NCBI Taxonomy" id="1187855"/>
    <lineage>
        <taxon>Bacteria</taxon>
        <taxon>Bacillati</taxon>
        <taxon>Actinomycetota</taxon>
        <taxon>Actinomycetes</taxon>
        <taxon>Streptosporangiales</taxon>
        <taxon>Streptosporangiaceae</taxon>
        <taxon>Nonomuraea</taxon>
    </lineage>
</organism>
<evidence type="ECO:0000259" key="2">
    <source>
        <dbReference type="Pfam" id="PF03972"/>
    </source>
</evidence>
<dbReference type="SUPFAM" id="SSF103378">
    <property type="entry name" value="2-methylcitrate dehydratase PrpD"/>
    <property type="match status" value="1"/>
</dbReference>
<dbReference type="Gene3D" id="3.30.1330.120">
    <property type="entry name" value="2-methylcitrate dehydratase PrpD"/>
    <property type="match status" value="1"/>
</dbReference>
<dbReference type="Gene3D" id="1.10.4100.10">
    <property type="entry name" value="2-methylcitrate dehydratase PrpD"/>
    <property type="match status" value="1"/>
</dbReference>
<feature type="domain" description="MmgE/PrpD N-terminal" evidence="2">
    <location>
        <begin position="13"/>
        <end position="240"/>
    </location>
</feature>
<dbReference type="AlphaFoldDB" id="A0A931A7W7"/>
<keyword evidence="5" id="KW-1185">Reference proteome</keyword>
<dbReference type="InterPro" id="IPR045337">
    <property type="entry name" value="MmgE_PrpD_C"/>
</dbReference>
<comment type="similarity">
    <text evidence="1">Belongs to the PrpD family.</text>
</comment>
<dbReference type="InterPro" id="IPR042183">
    <property type="entry name" value="MmgE/PrpD_sf_1"/>
</dbReference>
<reference evidence="4" key="1">
    <citation type="submission" date="2020-11" db="EMBL/GenBank/DDBJ databases">
        <title>Whole-genome analyses of Nonomuraea sp. K274.</title>
        <authorList>
            <person name="Veyisoglu A."/>
        </authorList>
    </citation>
    <scope>NUCLEOTIDE SEQUENCE</scope>
    <source>
        <strain evidence="4">K274</strain>
    </source>
</reference>
<proteinExistence type="inferred from homology"/>
<feature type="domain" description="MmgE/PrpD C-terminal" evidence="3">
    <location>
        <begin position="269"/>
        <end position="417"/>
    </location>
</feature>
<evidence type="ECO:0000313" key="5">
    <source>
        <dbReference type="Proteomes" id="UP000605361"/>
    </source>
</evidence>
<dbReference type="PANTHER" id="PTHR16943">
    <property type="entry name" value="2-METHYLCITRATE DEHYDRATASE-RELATED"/>
    <property type="match status" value="1"/>
</dbReference>
<dbReference type="EMBL" id="JADOGI010000008">
    <property type="protein sequence ID" value="MBF8185005.1"/>
    <property type="molecule type" value="Genomic_DNA"/>
</dbReference>
<dbReference type="Pfam" id="PF03972">
    <property type="entry name" value="MmgE_PrpD_N"/>
    <property type="match status" value="1"/>
</dbReference>
<dbReference type="Pfam" id="PF19305">
    <property type="entry name" value="MmgE_PrpD_C"/>
    <property type="match status" value="1"/>
</dbReference>
<accession>A0A931A7W7</accession>